<dbReference type="EMBL" id="CM001880">
    <property type="protein sequence ID" value="EOX99268.1"/>
    <property type="molecule type" value="Genomic_DNA"/>
</dbReference>
<protein>
    <submittedName>
        <fullName evidence="1">Uncharacterized protein</fullName>
    </submittedName>
</protein>
<dbReference type="HOGENOM" id="CLU_1558010_0_0_1"/>
<evidence type="ECO:0000313" key="2">
    <source>
        <dbReference type="Proteomes" id="UP000026915"/>
    </source>
</evidence>
<name>A0A061EAI2_THECC</name>
<keyword evidence="2" id="KW-1185">Reference proteome</keyword>
<evidence type="ECO:0000313" key="1">
    <source>
        <dbReference type="EMBL" id="EOX99268.1"/>
    </source>
</evidence>
<gene>
    <name evidence="1" type="ORF">TCM_007878</name>
</gene>
<dbReference type="InParanoid" id="A0A061EAI2"/>
<dbReference type="Proteomes" id="UP000026915">
    <property type="component" value="Chromosome 2"/>
</dbReference>
<dbReference type="AlphaFoldDB" id="A0A061EAI2"/>
<organism evidence="1 2">
    <name type="scientific">Theobroma cacao</name>
    <name type="common">Cacao</name>
    <name type="synonym">Cocoa</name>
    <dbReference type="NCBI Taxonomy" id="3641"/>
    <lineage>
        <taxon>Eukaryota</taxon>
        <taxon>Viridiplantae</taxon>
        <taxon>Streptophyta</taxon>
        <taxon>Embryophyta</taxon>
        <taxon>Tracheophyta</taxon>
        <taxon>Spermatophyta</taxon>
        <taxon>Magnoliopsida</taxon>
        <taxon>eudicotyledons</taxon>
        <taxon>Gunneridae</taxon>
        <taxon>Pentapetalae</taxon>
        <taxon>rosids</taxon>
        <taxon>malvids</taxon>
        <taxon>Malvales</taxon>
        <taxon>Malvaceae</taxon>
        <taxon>Byttnerioideae</taxon>
        <taxon>Theobroma</taxon>
    </lineage>
</organism>
<sequence length="172" mass="19291">MPDYCTHCCHVGHDISGCLVIGNKQEKPGMPMPKPTEAVKTNEPSRIPIRENHEEKNFKVHGGKEKAVIVNNGKRKEAMWTVPLKQSRQWKEVGKASKTGAKISLGVEIVSENSSKNPQVEVSNRFNVIATEGKNEEQSMGKERNRVQEVKNSLVLKNQFGGMQKERNVTEK</sequence>
<reference evidence="1 2" key="1">
    <citation type="journal article" date="2013" name="Genome Biol.">
        <title>The genome sequence of the most widely cultivated cacao type and its use to identify candidate genes regulating pod color.</title>
        <authorList>
            <person name="Motamayor J.C."/>
            <person name="Mockaitis K."/>
            <person name="Schmutz J."/>
            <person name="Haiminen N."/>
            <person name="Iii D.L."/>
            <person name="Cornejo O."/>
            <person name="Findley S.D."/>
            <person name="Zheng P."/>
            <person name="Utro F."/>
            <person name="Royaert S."/>
            <person name="Saski C."/>
            <person name="Jenkins J."/>
            <person name="Podicheti R."/>
            <person name="Zhao M."/>
            <person name="Scheffler B.E."/>
            <person name="Stack J.C."/>
            <person name="Feltus F.A."/>
            <person name="Mustiga G.M."/>
            <person name="Amores F."/>
            <person name="Phillips W."/>
            <person name="Marelli J.P."/>
            <person name="May G.D."/>
            <person name="Shapiro H."/>
            <person name="Ma J."/>
            <person name="Bustamante C.D."/>
            <person name="Schnell R.J."/>
            <person name="Main D."/>
            <person name="Gilbert D."/>
            <person name="Parida L."/>
            <person name="Kuhn D.N."/>
        </authorList>
    </citation>
    <scope>NUCLEOTIDE SEQUENCE [LARGE SCALE GENOMIC DNA]</scope>
    <source>
        <strain evidence="2">cv. Matina 1-6</strain>
    </source>
</reference>
<accession>A0A061EAI2</accession>
<proteinExistence type="predicted"/>
<dbReference type="Gramene" id="EOX99268">
    <property type="protein sequence ID" value="EOX99268"/>
    <property type="gene ID" value="TCM_007878"/>
</dbReference>